<dbReference type="InterPro" id="IPR039447">
    <property type="entry name" value="UreH-like_TM_dom"/>
</dbReference>
<evidence type="ECO:0000313" key="4">
    <source>
        <dbReference type="Proteomes" id="UP000242972"/>
    </source>
</evidence>
<dbReference type="PANTHER" id="PTHR42208">
    <property type="entry name" value="HEAVY METAL TRANSPORTER-RELATED"/>
    <property type="match status" value="1"/>
</dbReference>
<protein>
    <submittedName>
        <fullName evidence="3">Sulfite exporter TauE/SafE family protein</fullName>
    </submittedName>
</protein>
<feature type="transmembrane region" description="Helical" evidence="1">
    <location>
        <begin position="213"/>
        <end position="237"/>
    </location>
</feature>
<name>A0A2T2XCV8_9FIRM</name>
<gene>
    <name evidence="3" type="ORF">C7B46_14690</name>
</gene>
<comment type="caution">
    <text evidence="3">The sequence shown here is derived from an EMBL/GenBank/DDBJ whole genome shotgun (WGS) entry which is preliminary data.</text>
</comment>
<feature type="transmembrane region" description="Helical" evidence="1">
    <location>
        <begin position="179"/>
        <end position="201"/>
    </location>
</feature>
<keyword evidence="1" id="KW-0812">Transmembrane</keyword>
<feature type="domain" description="Urease accessory protein UreH-like transmembrane" evidence="2">
    <location>
        <begin position="10"/>
        <end position="224"/>
    </location>
</feature>
<accession>A0A2T2XCV8</accession>
<dbReference type="PANTHER" id="PTHR42208:SF1">
    <property type="entry name" value="HEAVY METAL TRANSPORTER"/>
    <property type="match status" value="1"/>
</dbReference>
<feature type="transmembrane region" description="Helical" evidence="1">
    <location>
        <begin position="87"/>
        <end position="107"/>
    </location>
</feature>
<feature type="transmembrane region" description="Helical" evidence="1">
    <location>
        <begin position="145"/>
        <end position="167"/>
    </location>
</feature>
<organism evidence="3 4">
    <name type="scientific">Sulfobacillus benefaciens</name>
    <dbReference type="NCBI Taxonomy" id="453960"/>
    <lineage>
        <taxon>Bacteria</taxon>
        <taxon>Bacillati</taxon>
        <taxon>Bacillota</taxon>
        <taxon>Clostridia</taxon>
        <taxon>Eubacteriales</taxon>
        <taxon>Clostridiales Family XVII. Incertae Sedis</taxon>
        <taxon>Sulfobacillus</taxon>
    </lineage>
</organism>
<keyword evidence="1" id="KW-0472">Membrane</keyword>
<dbReference type="Proteomes" id="UP000242972">
    <property type="component" value="Unassembled WGS sequence"/>
</dbReference>
<dbReference type="Pfam" id="PF13386">
    <property type="entry name" value="DsbD_2"/>
    <property type="match status" value="1"/>
</dbReference>
<sequence>MNPGLLVWAMGVGLLQGFLHCSGMCGPFVLAFSLSFRKDSEGNVVKASTGQLLRLHLSHNLGRILTFTVLGGFFGALGSFVNTASDATGIQAVAGIVGGTMMVLWAIDEVRTGHGAGFMERWSLMSIGPFRNLFRRIMAKKTPGAAFAAGILLGFHPCGLIFAMLVSAAATGSAVHGSLILLAFGIGTVPSLLSVAALGWFGGARLQGRKFSYLAATLIALSGVMFMLRGMAVNGWIPDVSPWLF</sequence>
<feature type="transmembrane region" description="Helical" evidence="1">
    <location>
        <begin position="61"/>
        <end position="81"/>
    </location>
</feature>
<evidence type="ECO:0000256" key="1">
    <source>
        <dbReference type="SAM" id="Phobius"/>
    </source>
</evidence>
<evidence type="ECO:0000313" key="3">
    <source>
        <dbReference type="EMBL" id="PSR32335.1"/>
    </source>
</evidence>
<keyword evidence="1" id="KW-1133">Transmembrane helix</keyword>
<proteinExistence type="predicted"/>
<feature type="transmembrane region" description="Helical" evidence="1">
    <location>
        <begin position="6"/>
        <end position="32"/>
    </location>
</feature>
<dbReference type="AlphaFoldDB" id="A0A2T2XCV8"/>
<reference evidence="3 4" key="1">
    <citation type="journal article" date="2014" name="BMC Genomics">
        <title>Comparison of environmental and isolate Sulfobacillus genomes reveals diverse carbon, sulfur, nitrogen, and hydrogen metabolisms.</title>
        <authorList>
            <person name="Justice N.B."/>
            <person name="Norman A."/>
            <person name="Brown C.T."/>
            <person name="Singh A."/>
            <person name="Thomas B.C."/>
            <person name="Banfield J.F."/>
        </authorList>
    </citation>
    <scope>NUCLEOTIDE SEQUENCE [LARGE SCALE GENOMIC DNA]</scope>
    <source>
        <strain evidence="3">AMDSBA4</strain>
    </source>
</reference>
<evidence type="ECO:0000259" key="2">
    <source>
        <dbReference type="Pfam" id="PF13386"/>
    </source>
</evidence>
<dbReference type="EMBL" id="PXYW01000044">
    <property type="protein sequence ID" value="PSR32335.1"/>
    <property type="molecule type" value="Genomic_DNA"/>
</dbReference>